<evidence type="ECO:0000313" key="7">
    <source>
        <dbReference type="EMBL" id="KAA8913480.1"/>
    </source>
</evidence>
<evidence type="ECO:0000256" key="5">
    <source>
        <dbReference type="ARBA" id="ARBA00023136"/>
    </source>
</evidence>
<evidence type="ECO:0000256" key="2">
    <source>
        <dbReference type="ARBA" id="ARBA00007262"/>
    </source>
</evidence>
<keyword evidence="5 6" id="KW-0472">Membrane</keyword>
<evidence type="ECO:0000313" key="8">
    <source>
        <dbReference type="Proteomes" id="UP000326924"/>
    </source>
</evidence>
<dbReference type="EMBL" id="VXIS01000014">
    <property type="protein sequence ID" value="KAA8913480.1"/>
    <property type="molecule type" value="Genomic_DNA"/>
</dbReference>
<comment type="similarity">
    <text evidence="2">Belongs to the IFI6/IFI27 family.</text>
</comment>
<sequence length="255" mass="27274">MAHFLQQADGAVPAAVFAATETATAHLSSHLKTAAEAAANYAVEHVNPALETALTQAGDLIEHVEPVRAHLNEIALRVWEVSDSVNGINSTSLKEMLEPALKLLLPMIDWTVRNPWILLPLLIPAFDAWLVLIGFEAGGVVAGSMAAALQSYIGNVPKGSLFAFLQSNGAGGFARTAFRMAGLWIIVAVLLAAIGKILIERGFAEGEASTMLDGIWNHATGVSEPNHPVSGAVRNMSSTWLWGLIWMAVMMWINM</sequence>
<feature type="transmembrane region" description="Helical" evidence="6">
    <location>
        <begin position="177"/>
        <end position="199"/>
    </location>
</feature>
<evidence type="ECO:0000256" key="4">
    <source>
        <dbReference type="ARBA" id="ARBA00022989"/>
    </source>
</evidence>
<dbReference type="PANTHER" id="PTHR16932">
    <property type="entry name" value="INTERFERON ALPHA-INDUCIBLE PROTEIN 27"/>
    <property type="match status" value="1"/>
</dbReference>
<dbReference type="GO" id="GO:0016020">
    <property type="term" value="C:membrane"/>
    <property type="evidence" value="ECO:0007669"/>
    <property type="project" value="UniProtKB-SubCell"/>
</dbReference>
<evidence type="ECO:0000256" key="3">
    <source>
        <dbReference type="ARBA" id="ARBA00022692"/>
    </source>
</evidence>
<name>A0A5J5F9S6_9PEZI</name>
<dbReference type="Proteomes" id="UP000326924">
    <property type="component" value="Unassembled WGS sequence"/>
</dbReference>
<evidence type="ECO:0000256" key="1">
    <source>
        <dbReference type="ARBA" id="ARBA00004141"/>
    </source>
</evidence>
<organism evidence="7 8">
    <name type="scientific">Sphaerosporella brunnea</name>
    <dbReference type="NCBI Taxonomy" id="1250544"/>
    <lineage>
        <taxon>Eukaryota</taxon>
        <taxon>Fungi</taxon>
        <taxon>Dikarya</taxon>
        <taxon>Ascomycota</taxon>
        <taxon>Pezizomycotina</taxon>
        <taxon>Pezizomycetes</taxon>
        <taxon>Pezizales</taxon>
        <taxon>Pyronemataceae</taxon>
        <taxon>Sphaerosporella</taxon>
    </lineage>
</organism>
<dbReference type="Pfam" id="PF06140">
    <property type="entry name" value="Ifi-6-16"/>
    <property type="match status" value="1"/>
</dbReference>
<comment type="subcellular location">
    <subcellularLocation>
        <location evidence="1">Membrane</location>
        <topology evidence="1">Multi-pass membrane protein</topology>
    </subcellularLocation>
</comment>
<protein>
    <submittedName>
        <fullName evidence="7">Uncharacterized protein</fullName>
    </submittedName>
</protein>
<reference evidence="7 8" key="1">
    <citation type="submission" date="2019-09" db="EMBL/GenBank/DDBJ databases">
        <title>Draft genome of the ectomycorrhizal ascomycete Sphaerosporella brunnea.</title>
        <authorList>
            <consortium name="DOE Joint Genome Institute"/>
            <person name="Benucci G.M."/>
            <person name="Marozzi G."/>
            <person name="Antonielli L."/>
            <person name="Sanchez S."/>
            <person name="Marco P."/>
            <person name="Wang X."/>
            <person name="Falini L.B."/>
            <person name="Barry K."/>
            <person name="Haridas S."/>
            <person name="Lipzen A."/>
            <person name="Labutti K."/>
            <person name="Grigoriev I.V."/>
            <person name="Murat C."/>
            <person name="Martin F."/>
            <person name="Albertini E."/>
            <person name="Donnini D."/>
            <person name="Bonito G."/>
        </authorList>
    </citation>
    <scope>NUCLEOTIDE SEQUENCE [LARGE SCALE GENOMIC DNA]</scope>
    <source>
        <strain evidence="7 8">Sb_GMNB300</strain>
    </source>
</reference>
<dbReference type="Gene3D" id="6.10.110.10">
    <property type="match status" value="1"/>
</dbReference>
<keyword evidence="4 6" id="KW-1133">Transmembrane helix</keyword>
<gene>
    <name evidence="7" type="ORF">FN846DRAFT_99110</name>
</gene>
<comment type="caution">
    <text evidence="7">The sequence shown here is derived from an EMBL/GenBank/DDBJ whole genome shotgun (WGS) entry which is preliminary data.</text>
</comment>
<proteinExistence type="inferred from homology"/>
<dbReference type="AlphaFoldDB" id="A0A5J5F9S6"/>
<dbReference type="PANTHER" id="PTHR16932:SF18">
    <property type="entry name" value="INTERFERON, ALPHA-INDUCIBLE PROTEIN 27-LIKE 2"/>
    <property type="match status" value="1"/>
</dbReference>
<keyword evidence="8" id="KW-1185">Reference proteome</keyword>
<feature type="transmembrane region" description="Helical" evidence="6">
    <location>
        <begin position="116"/>
        <end position="135"/>
    </location>
</feature>
<evidence type="ECO:0000256" key="6">
    <source>
        <dbReference type="SAM" id="Phobius"/>
    </source>
</evidence>
<dbReference type="InParanoid" id="A0A5J5F9S6"/>
<dbReference type="OrthoDB" id="5404131at2759"/>
<dbReference type="InterPro" id="IPR009311">
    <property type="entry name" value="IFI6/IFI27-like"/>
</dbReference>
<dbReference type="InterPro" id="IPR038213">
    <property type="entry name" value="IFI6/IFI27-like_sf"/>
</dbReference>
<keyword evidence="3 6" id="KW-0812">Transmembrane</keyword>
<accession>A0A5J5F9S6</accession>